<comment type="caution">
    <text evidence="1">The sequence shown here is derived from an EMBL/GenBank/DDBJ whole genome shotgun (WGS) entry which is preliminary data.</text>
</comment>
<dbReference type="InterPro" id="IPR007833">
    <property type="entry name" value="Capsule_polysaccharide_synth"/>
</dbReference>
<organism evidence="1 2">
    <name type="scientific">Acinetobacter pecorum</name>
    <dbReference type="NCBI Taxonomy" id="2762215"/>
    <lineage>
        <taxon>Bacteria</taxon>
        <taxon>Pseudomonadati</taxon>
        <taxon>Pseudomonadota</taxon>
        <taxon>Gammaproteobacteria</taxon>
        <taxon>Moraxellales</taxon>
        <taxon>Moraxellaceae</taxon>
        <taxon>Acinetobacter</taxon>
    </lineage>
</organism>
<proteinExistence type="predicted"/>
<dbReference type="CDD" id="cd16439">
    <property type="entry name" value="beta_Kdo_transferase_KpsC_2"/>
    <property type="match status" value="1"/>
</dbReference>
<evidence type="ECO:0000313" key="2">
    <source>
        <dbReference type="Proteomes" id="UP000621930"/>
    </source>
</evidence>
<keyword evidence="2" id="KW-1185">Reference proteome</keyword>
<dbReference type="CDD" id="cd16440">
    <property type="entry name" value="beta_Kdo_transferase_KpsC_1"/>
    <property type="match status" value="1"/>
</dbReference>
<gene>
    <name evidence="1" type="ORF">H9629_07935</name>
</gene>
<name>A0ABR8VWX5_9GAMM</name>
<evidence type="ECO:0000313" key="1">
    <source>
        <dbReference type="EMBL" id="MBD8009270.1"/>
    </source>
</evidence>
<dbReference type="Proteomes" id="UP000621930">
    <property type="component" value="Unassembled WGS sequence"/>
</dbReference>
<sequence length="670" mass="76908">MYYLFEKTHQFSLRNFLYRNKLHVWETTFQPYTFLLTGWGRKKSFFKAQTFAEKKGLKALCLEDGFIRSLGLGKDGYAPLSLVVDETGIYFDALQTSDLEQLIFQPESEELNLRAEHAIQTILRHKITKYNQKFQSIDPAQFNPNTQHILVIDQTYGDQSIKYAGATPETFKTMLVQACLDHPEATIWVKTHPDVLAGKAQSHFQPQDFASANIQVLTEAYNPIELLGHMDEVYVVSSQLGFEALLCGKKVHCFGVPWYAGWGLTDDQHAPLHILHGRRSQAKSLMHLFACAYLQYARYVNPVTAQRCELEEILELLIPNIQFQQRLAPSYTAYGFSPWKKNFIAAYLAFPKLKLNFQRYFKPQKNAHVLAWGKKAKQLKDLNYEQVTTVEDGFIRSVGLGAKLIRPCSLVFDDIGIYYDATQPSRIEQLLNQIELNPSQIKRAQHLQRLLIDLNISKYNVGESRQLKRPQHSRILLVVGQVEDDMSIQLGGIGIKTNLDLLKKVREDHPDSYIIYKPHPDVQTGLRVGKISDQDMLTYANQIELNTSILECFEICDEVHTITSLSGFEALIRGLKVYCYGLSFYAGWGLTQDLYSSQRRNNKNVSLETLLYVTLVEYPTYNLPNTRASGIPLVRPEDVIAYIKSQLDQPVAHDHKYKRVLLYLYNKLKK</sequence>
<protein>
    <submittedName>
        <fullName evidence="1">Capsular polysaccharide biosynthesis protein</fullName>
    </submittedName>
</protein>
<dbReference type="Pfam" id="PF05159">
    <property type="entry name" value="Capsule_synth"/>
    <property type="match status" value="3"/>
</dbReference>
<dbReference type="EMBL" id="JACSPT010000008">
    <property type="protein sequence ID" value="MBD8009270.1"/>
    <property type="molecule type" value="Genomic_DNA"/>
</dbReference>
<accession>A0ABR8VWX5</accession>
<reference evidence="1 2" key="1">
    <citation type="submission" date="2020-08" db="EMBL/GenBank/DDBJ databases">
        <title>A Genomic Blueprint of the Chicken Gut Microbiome.</title>
        <authorList>
            <person name="Gilroy R."/>
            <person name="Ravi A."/>
            <person name="Getino M."/>
            <person name="Pursley I."/>
            <person name="Horton D.L."/>
            <person name="Alikhan N.-F."/>
            <person name="Baker D."/>
            <person name="Gharbi K."/>
            <person name="Hall N."/>
            <person name="Watson M."/>
            <person name="Adriaenssens E.M."/>
            <person name="Foster-Nyarko E."/>
            <person name="Jarju S."/>
            <person name="Secka A."/>
            <person name="Antonio M."/>
            <person name="Oren A."/>
            <person name="Chaudhuri R."/>
            <person name="La Ragione R.M."/>
            <person name="Hildebrand F."/>
            <person name="Pallen M.J."/>
        </authorList>
    </citation>
    <scope>NUCLEOTIDE SEQUENCE [LARGE SCALE GENOMIC DNA]</scope>
    <source>
        <strain evidence="1 2">Sa1BUA6</strain>
    </source>
</reference>